<evidence type="ECO:0000256" key="1">
    <source>
        <dbReference type="ARBA" id="ARBA00000085"/>
    </source>
</evidence>
<accession>A0A346NHF2</accession>
<dbReference type="Gene3D" id="3.30.450.40">
    <property type="match status" value="1"/>
</dbReference>
<dbReference type="Pfam" id="PF00512">
    <property type="entry name" value="HisKA"/>
    <property type="match status" value="1"/>
</dbReference>
<dbReference type="SMART" id="SM00387">
    <property type="entry name" value="HATPase_c"/>
    <property type="match status" value="1"/>
</dbReference>
<evidence type="ECO:0000256" key="3">
    <source>
        <dbReference type="ARBA" id="ARBA00022553"/>
    </source>
</evidence>
<evidence type="ECO:0000313" key="6">
    <source>
        <dbReference type="Proteomes" id="UP000262073"/>
    </source>
</evidence>
<sequence length="390" mass="43169">MRPSVQQDIHAIQSIEAVPTILSMISESTGLRFVCIARVSPDNWTACAVLDNANFNLLPGDTLEISTTFCEQVRSSQKEVMIDHVEQDNVYHNHPTPKMYGFESYFSYPIYDAQGDFFGTLCGLDPLPMKLKTDTTRSMIASFAQLISRQLSAERRFSEAQQALQEEQAMAQLREQYIAILGHDLRTPLSSIMMGVDVLKLMPLAKDAASVLKRMENSAKRISLLTDNVMDFTHGQMGKGIPIKRVPCANLAEVLKHTVAELESNYHKRTFISNIDVTGVIYCDTGRLAQLLSNLLINALVHGDSSQPVVINAHNRNGQLLIEVANGGQPIPAETQARLFQPFWRNPWQGAHKGLGLGLFIASQIAAAHQGELAVASDEQQTTFTFTAQL</sequence>
<reference evidence="5 6" key="1">
    <citation type="submission" date="2018-08" db="EMBL/GenBank/DDBJ databases">
        <title>Salinimonas sediminis sp. nov., a piezophilic bacterium isolated from a deep-sea sediment sample from the New Britain Trench.</title>
        <authorList>
            <person name="Cao J."/>
        </authorList>
    </citation>
    <scope>NUCLEOTIDE SEQUENCE [LARGE SCALE GENOMIC DNA]</scope>
    <source>
        <strain evidence="5 6">N102</strain>
    </source>
</reference>
<dbReference type="Gene3D" id="1.10.287.130">
    <property type="match status" value="1"/>
</dbReference>
<dbReference type="EC" id="2.7.13.3" evidence="2"/>
<dbReference type="InterPro" id="IPR029016">
    <property type="entry name" value="GAF-like_dom_sf"/>
</dbReference>
<name>A0A346NHF2_9ALTE</name>
<dbReference type="OrthoDB" id="9804645at2"/>
<dbReference type="GO" id="GO:0000155">
    <property type="term" value="F:phosphorelay sensor kinase activity"/>
    <property type="evidence" value="ECO:0007669"/>
    <property type="project" value="InterPro"/>
</dbReference>
<dbReference type="PANTHER" id="PTHR43547">
    <property type="entry name" value="TWO-COMPONENT HISTIDINE KINASE"/>
    <property type="match status" value="1"/>
</dbReference>
<evidence type="ECO:0000259" key="4">
    <source>
        <dbReference type="PROSITE" id="PS50109"/>
    </source>
</evidence>
<protein>
    <recommendedName>
        <fullName evidence="2">histidine kinase</fullName>
        <ecNumber evidence="2">2.7.13.3</ecNumber>
    </recommendedName>
</protein>
<dbReference type="InterPro" id="IPR003661">
    <property type="entry name" value="HisK_dim/P_dom"/>
</dbReference>
<dbReference type="PRINTS" id="PR00344">
    <property type="entry name" value="BCTRLSENSOR"/>
</dbReference>
<dbReference type="PANTHER" id="PTHR43547:SF2">
    <property type="entry name" value="HYBRID SIGNAL TRANSDUCTION HISTIDINE KINASE C"/>
    <property type="match status" value="1"/>
</dbReference>
<dbReference type="SMART" id="SM00388">
    <property type="entry name" value="HisKA"/>
    <property type="match status" value="1"/>
</dbReference>
<dbReference type="Pfam" id="PF01590">
    <property type="entry name" value="GAF"/>
    <property type="match status" value="1"/>
</dbReference>
<dbReference type="InterPro" id="IPR003018">
    <property type="entry name" value="GAF"/>
</dbReference>
<keyword evidence="6" id="KW-1185">Reference proteome</keyword>
<dbReference type="Pfam" id="PF02518">
    <property type="entry name" value="HATPase_c"/>
    <property type="match status" value="1"/>
</dbReference>
<dbReference type="InterPro" id="IPR004358">
    <property type="entry name" value="Sig_transdc_His_kin-like_C"/>
</dbReference>
<dbReference type="SUPFAM" id="SSF55781">
    <property type="entry name" value="GAF domain-like"/>
    <property type="match status" value="1"/>
</dbReference>
<dbReference type="KEGG" id="salm:D0Y50_00385"/>
<dbReference type="SUPFAM" id="SSF47384">
    <property type="entry name" value="Homodimeric domain of signal transducing histidine kinase"/>
    <property type="match status" value="1"/>
</dbReference>
<gene>
    <name evidence="5" type="ORF">D0Y50_00385</name>
</gene>
<dbReference type="EMBL" id="CP031769">
    <property type="protein sequence ID" value="AXR04959.1"/>
    <property type="molecule type" value="Genomic_DNA"/>
</dbReference>
<dbReference type="PROSITE" id="PS50109">
    <property type="entry name" value="HIS_KIN"/>
    <property type="match status" value="1"/>
</dbReference>
<dbReference type="InterPro" id="IPR005467">
    <property type="entry name" value="His_kinase_dom"/>
</dbReference>
<proteinExistence type="predicted"/>
<dbReference type="Gene3D" id="3.30.565.10">
    <property type="entry name" value="Histidine kinase-like ATPase, C-terminal domain"/>
    <property type="match status" value="1"/>
</dbReference>
<feature type="domain" description="Histidine kinase" evidence="4">
    <location>
        <begin position="180"/>
        <end position="390"/>
    </location>
</feature>
<dbReference type="InterPro" id="IPR036890">
    <property type="entry name" value="HATPase_C_sf"/>
</dbReference>
<organism evidence="5 6">
    <name type="scientific">Salinimonas sediminis</name>
    <dbReference type="NCBI Taxonomy" id="2303538"/>
    <lineage>
        <taxon>Bacteria</taxon>
        <taxon>Pseudomonadati</taxon>
        <taxon>Pseudomonadota</taxon>
        <taxon>Gammaproteobacteria</taxon>
        <taxon>Alteromonadales</taxon>
        <taxon>Alteromonadaceae</taxon>
        <taxon>Alteromonas/Salinimonas group</taxon>
        <taxon>Salinimonas</taxon>
    </lineage>
</organism>
<dbReference type="InterPro" id="IPR003594">
    <property type="entry name" value="HATPase_dom"/>
</dbReference>
<dbReference type="SUPFAM" id="SSF55874">
    <property type="entry name" value="ATPase domain of HSP90 chaperone/DNA topoisomerase II/histidine kinase"/>
    <property type="match status" value="1"/>
</dbReference>
<dbReference type="InterPro" id="IPR036097">
    <property type="entry name" value="HisK_dim/P_sf"/>
</dbReference>
<evidence type="ECO:0000313" key="5">
    <source>
        <dbReference type="EMBL" id="AXR04959.1"/>
    </source>
</evidence>
<dbReference type="RefSeq" id="WP_117314934.1">
    <property type="nucleotide sequence ID" value="NZ_CP031769.1"/>
</dbReference>
<dbReference type="Proteomes" id="UP000262073">
    <property type="component" value="Chromosome"/>
</dbReference>
<dbReference type="AlphaFoldDB" id="A0A346NHF2"/>
<comment type="catalytic activity">
    <reaction evidence="1">
        <text>ATP + protein L-histidine = ADP + protein N-phospho-L-histidine.</text>
        <dbReference type="EC" id="2.7.13.3"/>
    </reaction>
</comment>
<evidence type="ECO:0000256" key="2">
    <source>
        <dbReference type="ARBA" id="ARBA00012438"/>
    </source>
</evidence>
<keyword evidence="3" id="KW-0597">Phosphoprotein</keyword>
<dbReference type="CDD" id="cd00082">
    <property type="entry name" value="HisKA"/>
    <property type="match status" value="1"/>
</dbReference>